<dbReference type="FunFam" id="2.30.30.100:FF:000026">
    <property type="entry name" value="Enhancer of mRNA-decapping protein 3"/>
    <property type="match status" value="1"/>
</dbReference>
<comment type="caution">
    <text evidence="8">The sequence shown here is derived from an EMBL/GenBank/DDBJ whole genome shotgun (WGS) entry which is preliminary data.</text>
</comment>
<evidence type="ECO:0000256" key="3">
    <source>
        <dbReference type="ARBA" id="ARBA00015797"/>
    </source>
</evidence>
<organism evidence="8 9">
    <name type="scientific">Paralvinella palmiformis</name>
    <dbReference type="NCBI Taxonomy" id="53620"/>
    <lineage>
        <taxon>Eukaryota</taxon>
        <taxon>Metazoa</taxon>
        <taxon>Spiralia</taxon>
        <taxon>Lophotrochozoa</taxon>
        <taxon>Annelida</taxon>
        <taxon>Polychaeta</taxon>
        <taxon>Sedentaria</taxon>
        <taxon>Canalipalpata</taxon>
        <taxon>Terebellida</taxon>
        <taxon>Terebelliformia</taxon>
        <taxon>Alvinellidae</taxon>
        <taxon>Paralvinella</taxon>
    </lineage>
</organism>
<dbReference type="PROSITE" id="PS51385">
    <property type="entry name" value="YJEF_N"/>
    <property type="match status" value="1"/>
</dbReference>
<dbReference type="AlphaFoldDB" id="A0AAD9NGZ2"/>
<feature type="domain" description="DFDF" evidence="7">
    <location>
        <begin position="286"/>
        <end position="322"/>
    </location>
</feature>
<proteinExistence type="inferred from homology"/>
<dbReference type="CDD" id="cd01737">
    <property type="entry name" value="LSm16_N"/>
    <property type="match status" value="1"/>
</dbReference>
<dbReference type="GO" id="GO:0033962">
    <property type="term" value="P:P-body assembly"/>
    <property type="evidence" value="ECO:0007669"/>
    <property type="project" value="TreeGrafter"/>
</dbReference>
<dbReference type="GO" id="GO:0031087">
    <property type="term" value="P:deadenylation-independent decapping of nuclear-transcribed mRNA"/>
    <property type="evidence" value="ECO:0007669"/>
    <property type="project" value="InterPro"/>
</dbReference>
<evidence type="ECO:0000313" key="8">
    <source>
        <dbReference type="EMBL" id="KAK2168233.1"/>
    </source>
</evidence>
<dbReference type="Gene3D" id="3.40.50.10260">
    <property type="entry name" value="YjeF N-terminal domain"/>
    <property type="match status" value="1"/>
</dbReference>
<dbReference type="PANTHER" id="PTHR13612">
    <property type="entry name" value="ENHANCER OF MRNA-DECAPPING PROTEIN 3"/>
    <property type="match status" value="1"/>
</dbReference>
<name>A0AAD9NGZ2_9ANNE</name>
<dbReference type="SMART" id="SM01199">
    <property type="entry name" value="FDF"/>
    <property type="match status" value="1"/>
</dbReference>
<dbReference type="SMART" id="SM01271">
    <property type="entry name" value="LSM14"/>
    <property type="match status" value="1"/>
</dbReference>
<dbReference type="EMBL" id="JAODUP010000019">
    <property type="protein sequence ID" value="KAK2168233.1"/>
    <property type="molecule type" value="Genomic_DNA"/>
</dbReference>
<keyword evidence="4" id="KW-0963">Cytoplasm</keyword>
<dbReference type="SUPFAM" id="SSF64153">
    <property type="entry name" value="YjeF N-terminal domain-like"/>
    <property type="match status" value="1"/>
</dbReference>
<dbReference type="Proteomes" id="UP001208570">
    <property type="component" value="Unassembled WGS sequence"/>
</dbReference>
<dbReference type="PROSITE" id="PS51512">
    <property type="entry name" value="DFDF"/>
    <property type="match status" value="1"/>
</dbReference>
<comment type="subcellular location">
    <subcellularLocation>
        <location evidence="1">Cytoplasm</location>
        <location evidence="1">P-body</location>
    </subcellularLocation>
</comment>
<feature type="region of interest" description="Disordered" evidence="5">
    <location>
        <begin position="263"/>
        <end position="282"/>
    </location>
</feature>
<comment type="similarity">
    <text evidence="2">Belongs to the EDC3 family.</text>
</comment>
<dbReference type="Pfam" id="PF09532">
    <property type="entry name" value="FDF"/>
    <property type="match status" value="1"/>
</dbReference>
<dbReference type="InterPro" id="IPR034107">
    <property type="entry name" value="Lsm16_N"/>
</dbReference>
<dbReference type="InterPro" id="IPR004443">
    <property type="entry name" value="YjeF_N_dom"/>
</dbReference>
<dbReference type="Pfam" id="PF12701">
    <property type="entry name" value="LSM14"/>
    <property type="match status" value="1"/>
</dbReference>
<feature type="compositionally biased region" description="Basic and acidic residues" evidence="5">
    <location>
        <begin position="272"/>
        <end position="282"/>
    </location>
</feature>
<evidence type="ECO:0000313" key="9">
    <source>
        <dbReference type="Proteomes" id="UP001208570"/>
    </source>
</evidence>
<sequence>MGGSDLWSSTLPLDHGGAVDGGVFHPARQLARYLTREKYHTSDMDFIGSIVSLGCGDVLGTYQGKVVMINQEAQTVTIEKAFRNGIQCTVPQVTINAADIHDLKIIKTSHEASMMPEVRHYHISVTASSTSTTPTKPAPLNQQARAVIISQTNICQSGATTTATVPTSNQNVCSTGENLKQQRHSPYHHTRSPVKCVMGEERMQHVPYSNNIGCGNVAKGNRHNFDNVRSHQRSSPNKIDDLGHNMARTRKDSYTDGQMVNINNKHGFPTPRKADSRKKSQREDCFSAPVDTFISEDFDFEKNLALFDKQAVFEEIESLGYPKILRNSSQHEAKYRNEENVLQSKPTVFERITVPGSASKQFVTDTGLVVPSVSYDVRSKLLEAAQERGYKVERQIETVGRSATEMVLQLIGGNHRLTPQNAHQQPSVVILCGPHVQGAQGVNCARHLATHNIHVTLFMPNFVKVLQELEDELKLYDLCDGVKTASVKDLPRSPVDIIVNAMDNHDNKCLREQSCYQKVVEWANENKAPVLGIDPPVEGSAINMKWSLSIVLPLALTNECGQVYLADLSLPNRLYESLGIRYVSPFAHKFVIPLYNS</sequence>
<evidence type="ECO:0000256" key="2">
    <source>
        <dbReference type="ARBA" id="ARBA00006610"/>
    </source>
</evidence>
<feature type="domain" description="YjeF N-terminal" evidence="6">
    <location>
        <begin position="377"/>
        <end position="576"/>
    </location>
</feature>
<dbReference type="InterPro" id="IPR025762">
    <property type="entry name" value="DFDF"/>
</dbReference>
<dbReference type="Gene3D" id="2.30.30.100">
    <property type="match status" value="1"/>
</dbReference>
<protein>
    <recommendedName>
        <fullName evidence="3">Enhancer of mRNA-decapping protein 3</fullName>
    </recommendedName>
</protein>
<evidence type="ECO:0000259" key="6">
    <source>
        <dbReference type="PROSITE" id="PS51385"/>
    </source>
</evidence>
<evidence type="ECO:0000256" key="1">
    <source>
        <dbReference type="ARBA" id="ARBA00004201"/>
    </source>
</evidence>
<dbReference type="PANTHER" id="PTHR13612:SF0">
    <property type="entry name" value="ENHANCER OF MRNA-DECAPPING PROTEIN 3"/>
    <property type="match status" value="1"/>
</dbReference>
<evidence type="ECO:0000256" key="5">
    <source>
        <dbReference type="SAM" id="MobiDB-lite"/>
    </source>
</evidence>
<keyword evidence="9" id="KW-1185">Reference proteome</keyword>
<dbReference type="GO" id="GO:0003729">
    <property type="term" value="F:mRNA binding"/>
    <property type="evidence" value="ECO:0007669"/>
    <property type="project" value="InterPro"/>
</dbReference>
<reference evidence="8" key="1">
    <citation type="journal article" date="2023" name="Mol. Biol. Evol.">
        <title>Third-Generation Sequencing Reveals the Adaptive Role of the Epigenome in Three Deep-Sea Polychaetes.</title>
        <authorList>
            <person name="Perez M."/>
            <person name="Aroh O."/>
            <person name="Sun Y."/>
            <person name="Lan Y."/>
            <person name="Juniper S.K."/>
            <person name="Young C.R."/>
            <person name="Angers B."/>
            <person name="Qian P.Y."/>
        </authorList>
    </citation>
    <scope>NUCLEOTIDE SEQUENCE</scope>
    <source>
        <strain evidence="8">P08H-3</strain>
    </source>
</reference>
<evidence type="ECO:0000256" key="4">
    <source>
        <dbReference type="ARBA" id="ARBA00022490"/>
    </source>
</evidence>
<gene>
    <name evidence="8" type="ORF">LSH36_19g08000</name>
</gene>
<accession>A0AAD9NGZ2</accession>
<evidence type="ECO:0000259" key="7">
    <source>
        <dbReference type="PROSITE" id="PS51512"/>
    </source>
</evidence>
<dbReference type="Pfam" id="PF03853">
    <property type="entry name" value="YjeF_N"/>
    <property type="match status" value="1"/>
</dbReference>
<dbReference type="InterPro" id="IPR025609">
    <property type="entry name" value="Lsm14-like_N"/>
</dbReference>
<dbReference type="InterPro" id="IPR036652">
    <property type="entry name" value="YjeF_N_dom_sf"/>
</dbReference>
<dbReference type="GO" id="GO:0000932">
    <property type="term" value="C:P-body"/>
    <property type="evidence" value="ECO:0007669"/>
    <property type="project" value="UniProtKB-SubCell"/>
</dbReference>
<dbReference type="InterPro" id="IPR019050">
    <property type="entry name" value="FDF_dom"/>
</dbReference>